<keyword evidence="1" id="KW-0472">Membrane</keyword>
<gene>
    <name evidence="3" type="ORF">J2S15_003440</name>
</gene>
<proteinExistence type="predicted"/>
<evidence type="ECO:0000256" key="1">
    <source>
        <dbReference type="SAM" id="Phobius"/>
    </source>
</evidence>
<keyword evidence="4" id="KW-1185">Reference proteome</keyword>
<accession>A0ABU0E700</accession>
<feature type="domain" description="PepSY" evidence="2">
    <location>
        <begin position="39"/>
        <end position="96"/>
    </location>
</feature>
<keyword evidence="1" id="KW-1133">Transmembrane helix</keyword>
<evidence type="ECO:0000313" key="4">
    <source>
        <dbReference type="Proteomes" id="UP001230220"/>
    </source>
</evidence>
<feature type="transmembrane region" description="Helical" evidence="1">
    <location>
        <begin position="12"/>
        <end position="34"/>
    </location>
</feature>
<organism evidence="3 4">
    <name type="scientific">Breznakia pachnodae</name>
    <dbReference type="NCBI Taxonomy" id="265178"/>
    <lineage>
        <taxon>Bacteria</taxon>
        <taxon>Bacillati</taxon>
        <taxon>Bacillota</taxon>
        <taxon>Erysipelotrichia</taxon>
        <taxon>Erysipelotrichales</taxon>
        <taxon>Erysipelotrichaceae</taxon>
        <taxon>Breznakia</taxon>
    </lineage>
</organism>
<dbReference type="Pfam" id="PF03413">
    <property type="entry name" value="PepSY"/>
    <property type="match status" value="1"/>
</dbReference>
<dbReference type="RefSeq" id="WP_307410545.1">
    <property type="nucleotide sequence ID" value="NZ_JAUSUR010000007.1"/>
</dbReference>
<dbReference type="InterPro" id="IPR025711">
    <property type="entry name" value="PepSY"/>
</dbReference>
<name>A0ABU0E700_9FIRM</name>
<evidence type="ECO:0000259" key="2">
    <source>
        <dbReference type="Pfam" id="PF03413"/>
    </source>
</evidence>
<dbReference type="EMBL" id="JAUSUR010000007">
    <property type="protein sequence ID" value="MDQ0362686.1"/>
    <property type="molecule type" value="Genomic_DNA"/>
</dbReference>
<evidence type="ECO:0000313" key="3">
    <source>
        <dbReference type="EMBL" id="MDQ0362686.1"/>
    </source>
</evidence>
<dbReference type="Gene3D" id="3.10.450.40">
    <property type="match status" value="1"/>
</dbReference>
<sequence>MEFIQKHKKKIIVGLIALIILVIAVTVLLFQSIATRINYSREQIIEIAENQVGGKVTEIDVEHEIFNTYYELTMIDDNHHEVEVVIDASDGTIVEIDYDD</sequence>
<keyword evidence="1" id="KW-0812">Transmembrane</keyword>
<protein>
    <submittedName>
        <fullName evidence="3">Membrane protein YkoI</fullName>
    </submittedName>
</protein>
<dbReference type="Proteomes" id="UP001230220">
    <property type="component" value="Unassembled WGS sequence"/>
</dbReference>
<comment type="caution">
    <text evidence="3">The sequence shown here is derived from an EMBL/GenBank/DDBJ whole genome shotgun (WGS) entry which is preliminary data.</text>
</comment>
<reference evidence="3 4" key="1">
    <citation type="submission" date="2023-07" db="EMBL/GenBank/DDBJ databases">
        <title>Genomic Encyclopedia of Type Strains, Phase IV (KMG-IV): sequencing the most valuable type-strain genomes for metagenomic binning, comparative biology and taxonomic classification.</title>
        <authorList>
            <person name="Goeker M."/>
        </authorList>
    </citation>
    <scope>NUCLEOTIDE SEQUENCE [LARGE SCALE GENOMIC DNA]</scope>
    <source>
        <strain evidence="3 4">DSM 16784</strain>
    </source>
</reference>